<feature type="transmembrane region" description="Helical" evidence="1">
    <location>
        <begin position="87"/>
        <end position="110"/>
    </location>
</feature>
<feature type="transmembrane region" description="Helical" evidence="1">
    <location>
        <begin position="225"/>
        <end position="244"/>
    </location>
</feature>
<feature type="transmembrane region" description="Helical" evidence="1">
    <location>
        <begin position="122"/>
        <end position="140"/>
    </location>
</feature>
<feature type="transmembrane region" description="Helical" evidence="1">
    <location>
        <begin position="185"/>
        <end position="205"/>
    </location>
</feature>
<dbReference type="InterPro" id="IPR007272">
    <property type="entry name" value="Sulf_transp_TsuA/YedE"/>
</dbReference>
<proteinExistence type="predicted"/>
<dbReference type="KEGG" id="pcol:F1325_08110"/>
<organism evidence="2 3">
    <name type="scientific">Proteus columbae</name>
    <dbReference type="NCBI Taxonomy" id="1987580"/>
    <lineage>
        <taxon>Bacteria</taxon>
        <taxon>Pseudomonadati</taxon>
        <taxon>Pseudomonadota</taxon>
        <taxon>Gammaproteobacteria</taxon>
        <taxon>Enterobacterales</taxon>
        <taxon>Morganellaceae</taxon>
        <taxon>Proteus</taxon>
    </lineage>
</organism>
<evidence type="ECO:0000313" key="3">
    <source>
        <dbReference type="Proteomes" id="UP000464700"/>
    </source>
</evidence>
<feature type="transmembrane region" description="Helical" evidence="1">
    <location>
        <begin position="56"/>
        <end position="75"/>
    </location>
</feature>
<reference evidence="2 3" key="1">
    <citation type="submission" date="2019-09" db="EMBL/GenBank/DDBJ databases">
        <title>Emergence of a chromosome-mediated tetracycline resistance gene in Proteus strain.</title>
        <authorList>
            <person name="He D."/>
            <person name="Wang L."/>
        </authorList>
    </citation>
    <scope>NUCLEOTIDE SEQUENCE [LARGE SCALE GENOMIC DNA]</scope>
    <source>
        <strain evidence="2 3">T60</strain>
    </source>
</reference>
<protein>
    <submittedName>
        <fullName evidence="2">YedE-related selenium metabolism membrane protein</fullName>
    </submittedName>
</protein>
<sequence length="362" mass="38634">MMSIKWVLILSGFIIGTLALLLGINGNPPNMGVCVACFIRDSAGSMGLHHTETVQYLRTEIFGFILGSFIAALIFKEFQPKAGSAPIIRFTLGFLMMIGCLVFLGCPLRMVLRIGAGDLNAVIGLVGLIIGIGIGSLFVKKGFSLPRNYNQSSIEGFILPIICIFLFALFLWNSDIFNASVKGPGASHAPVWMSIIAGLIIGFIIQRTRFCFIGMAKHVFLSRNYNMAFGVITLTLVVFLGNLYLGKFNLSFENQPIAHSDGLWNFLSMALVGLCGVLITGCPLRQLANAGQGNSDAAVSVMGMLVGAAFAHNFTYASSPAGVTDNGKLVVIIGLLFAVIVAAIYTYVANKAKDNGISKNGA</sequence>
<evidence type="ECO:0000256" key="1">
    <source>
        <dbReference type="SAM" id="Phobius"/>
    </source>
</evidence>
<dbReference type="NCBIfam" id="TIGR04112">
    <property type="entry name" value="seleno_YedE"/>
    <property type="match status" value="1"/>
</dbReference>
<feature type="transmembrane region" description="Helical" evidence="1">
    <location>
        <begin position="264"/>
        <end position="285"/>
    </location>
</feature>
<dbReference type="EMBL" id="CP043925">
    <property type="protein sequence ID" value="QHN10429.1"/>
    <property type="molecule type" value="Genomic_DNA"/>
</dbReference>
<keyword evidence="1" id="KW-0812">Transmembrane</keyword>
<name>A0A6I7D3W3_9GAMM</name>
<keyword evidence="1" id="KW-0472">Membrane</keyword>
<dbReference type="Proteomes" id="UP000464700">
    <property type="component" value="Chromosome"/>
</dbReference>
<dbReference type="InterPro" id="IPR026366">
    <property type="entry name" value="Seleno_YedE"/>
</dbReference>
<feature type="transmembrane region" description="Helical" evidence="1">
    <location>
        <begin position="152"/>
        <end position="173"/>
    </location>
</feature>
<feature type="transmembrane region" description="Helical" evidence="1">
    <location>
        <begin position="329"/>
        <end position="349"/>
    </location>
</feature>
<keyword evidence="3" id="KW-1185">Reference proteome</keyword>
<feature type="transmembrane region" description="Helical" evidence="1">
    <location>
        <begin position="297"/>
        <end position="317"/>
    </location>
</feature>
<accession>A0A6I7D3W3</accession>
<dbReference type="Pfam" id="PF04143">
    <property type="entry name" value="Sulf_transp"/>
    <property type="match status" value="1"/>
</dbReference>
<evidence type="ECO:0000313" key="2">
    <source>
        <dbReference type="EMBL" id="QHN10429.1"/>
    </source>
</evidence>
<keyword evidence="1" id="KW-1133">Transmembrane helix</keyword>
<dbReference type="AlphaFoldDB" id="A0A6I7D3W3"/>
<gene>
    <name evidence="2" type="ORF">F1325_08110</name>
</gene>